<comment type="subcellular location">
    <subcellularLocation>
        <location evidence="3">Peroxisome</location>
    </subcellularLocation>
</comment>
<evidence type="ECO:0000256" key="16">
    <source>
        <dbReference type="ARBA" id="ARBA00023709"/>
    </source>
</evidence>
<proteinExistence type="inferred from homology"/>
<dbReference type="GO" id="GO:0008692">
    <property type="term" value="F:3-hydroxybutyryl-CoA epimerase activity"/>
    <property type="evidence" value="ECO:0007669"/>
    <property type="project" value="UniProtKB-EC"/>
</dbReference>
<comment type="catalytic activity">
    <reaction evidence="1">
        <text>a (3Z)-enoyl-CoA = a 4-saturated (2E)-enoyl-CoA</text>
        <dbReference type="Rhea" id="RHEA:45900"/>
        <dbReference type="ChEBI" id="CHEBI:85097"/>
        <dbReference type="ChEBI" id="CHEBI:85489"/>
        <dbReference type="EC" id="5.3.3.8"/>
    </reaction>
</comment>
<dbReference type="GO" id="GO:0004165">
    <property type="term" value="F:delta(3)-delta(2)-enoyl-CoA isomerase activity"/>
    <property type="evidence" value="ECO:0007669"/>
    <property type="project" value="UniProtKB-EC"/>
</dbReference>
<evidence type="ECO:0000256" key="9">
    <source>
        <dbReference type="ARBA" id="ARBA00023027"/>
    </source>
</evidence>
<evidence type="ECO:0000259" key="19">
    <source>
        <dbReference type="Pfam" id="PF00725"/>
    </source>
</evidence>
<evidence type="ECO:0000256" key="2">
    <source>
        <dbReference type="ARBA" id="ARBA00000765"/>
    </source>
</evidence>
<keyword evidence="18" id="KW-0472">Membrane</keyword>
<evidence type="ECO:0000256" key="7">
    <source>
        <dbReference type="ARBA" id="ARBA00022832"/>
    </source>
</evidence>
<evidence type="ECO:0000256" key="8">
    <source>
        <dbReference type="ARBA" id="ARBA00023002"/>
    </source>
</evidence>
<keyword evidence="8" id="KW-0560">Oxidoreductase</keyword>
<evidence type="ECO:0000256" key="3">
    <source>
        <dbReference type="ARBA" id="ARBA00004275"/>
    </source>
</evidence>
<dbReference type="FunFam" id="3.90.226.10:FF:000025">
    <property type="entry name" value="Peroxisomal fatty acid beta-oxidation multifunctional protein"/>
    <property type="match status" value="1"/>
</dbReference>
<dbReference type="Pfam" id="PF02737">
    <property type="entry name" value="3HCDH_N"/>
    <property type="match status" value="1"/>
</dbReference>
<accession>A0A8B7BT49</accession>
<evidence type="ECO:0000259" key="20">
    <source>
        <dbReference type="Pfam" id="PF02737"/>
    </source>
</evidence>
<dbReference type="Gene3D" id="3.40.50.720">
    <property type="entry name" value="NAD(P)-binding Rossmann-like Domain"/>
    <property type="match status" value="1"/>
</dbReference>
<organism evidence="21 22">
    <name type="scientific">Phoenix dactylifera</name>
    <name type="common">Date palm</name>
    <dbReference type="NCBI Taxonomy" id="42345"/>
    <lineage>
        <taxon>Eukaryota</taxon>
        <taxon>Viridiplantae</taxon>
        <taxon>Streptophyta</taxon>
        <taxon>Embryophyta</taxon>
        <taxon>Tracheophyta</taxon>
        <taxon>Spermatophyta</taxon>
        <taxon>Magnoliopsida</taxon>
        <taxon>Liliopsida</taxon>
        <taxon>Arecaceae</taxon>
        <taxon>Coryphoideae</taxon>
        <taxon>Phoeniceae</taxon>
        <taxon>Phoenix</taxon>
    </lineage>
</organism>
<comment type="catalytic activity">
    <reaction evidence="16">
        <text>a (3S)-3-hydroxyacyl-CoA = a (2E)-enoyl-CoA + H2O</text>
        <dbReference type="Rhea" id="RHEA:16105"/>
        <dbReference type="ChEBI" id="CHEBI:15377"/>
        <dbReference type="ChEBI" id="CHEBI:57318"/>
        <dbReference type="ChEBI" id="CHEBI:58856"/>
        <dbReference type="EC" id="4.2.1.17"/>
    </reaction>
</comment>
<feature type="domain" description="3-hydroxyacyl-CoA dehydrogenase NAD binding" evidence="20">
    <location>
        <begin position="279"/>
        <end position="457"/>
    </location>
</feature>
<dbReference type="InterPro" id="IPR006180">
    <property type="entry name" value="3-OHacyl-CoA_DH_CS"/>
</dbReference>
<dbReference type="Proteomes" id="UP000228380">
    <property type="component" value="Unplaced"/>
</dbReference>
<dbReference type="CDD" id="cd06558">
    <property type="entry name" value="crotonase-like"/>
    <property type="match status" value="1"/>
</dbReference>
<feature type="transmembrane region" description="Helical" evidence="18">
    <location>
        <begin position="280"/>
        <end position="304"/>
    </location>
</feature>
<keyword evidence="11" id="KW-0576">Peroxisome</keyword>
<evidence type="ECO:0000256" key="5">
    <source>
        <dbReference type="ARBA" id="ARBA00007005"/>
    </source>
</evidence>
<evidence type="ECO:0000256" key="4">
    <source>
        <dbReference type="ARBA" id="ARBA00005005"/>
    </source>
</evidence>
<comment type="catalytic activity">
    <reaction evidence="2">
        <text>a (3E)-enoyl-CoA = a 4-saturated (2E)-enoyl-CoA</text>
        <dbReference type="Rhea" id="RHEA:45228"/>
        <dbReference type="ChEBI" id="CHEBI:58521"/>
        <dbReference type="ChEBI" id="CHEBI:85097"/>
        <dbReference type="EC" id="5.3.3.8"/>
    </reaction>
</comment>
<dbReference type="GeneID" id="103703626"/>
<comment type="similarity">
    <text evidence="5">In the central section; belongs to the 3-hydroxyacyl-CoA dehydrogenase family.</text>
</comment>
<dbReference type="GO" id="GO:0004300">
    <property type="term" value="F:enoyl-CoA hydratase activity"/>
    <property type="evidence" value="ECO:0007669"/>
    <property type="project" value="UniProtKB-EC"/>
</dbReference>
<keyword evidence="18" id="KW-1133">Transmembrane helix</keyword>
<evidence type="ECO:0000256" key="17">
    <source>
        <dbReference type="ARBA" id="ARBA00023717"/>
    </source>
</evidence>
<dbReference type="Pfam" id="PF00725">
    <property type="entry name" value="3HCDH"/>
    <property type="match status" value="1"/>
</dbReference>
<comment type="pathway">
    <text evidence="4">Lipid metabolism; fatty acid beta-oxidation.</text>
</comment>
<comment type="catalytic activity">
    <reaction evidence="15">
        <text>(3S)-3-hydroxybutanoyl-CoA = (3R)-3-hydroxybutanoyl-CoA</text>
        <dbReference type="Rhea" id="RHEA:21760"/>
        <dbReference type="ChEBI" id="CHEBI:57315"/>
        <dbReference type="ChEBI" id="CHEBI:57316"/>
        <dbReference type="EC" id="5.1.2.3"/>
    </reaction>
</comment>
<keyword evidence="12" id="KW-0413">Isomerase</keyword>
<keyword evidence="9" id="KW-0520">NAD</keyword>
<dbReference type="InterPro" id="IPR029045">
    <property type="entry name" value="ClpP/crotonase-like_dom_sf"/>
</dbReference>
<dbReference type="GO" id="GO:0006635">
    <property type="term" value="P:fatty acid beta-oxidation"/>
    <property type="evidence" value="ECO:0007669"/>
    <property type="project" value="UniProtKB-UniPathway"/>
</dbReference>
<dbReference type="SUPFAM" id="SSF52096">
    <property type="entry name" value="ClpP/crotonase"/>
    <property type="match status" value="1"/>
</dbReference>
<evidence type="ECO:0000313" key="21">
    <source>
        <dbReference type="Proteomes" id="UP000228380"/>
    </source>
</evidence>
<protein>
    <submittedName>
        <fullName evidence="22">Glyoxysomal fatty acid beta-oxidation multifunctional protein MFP-a-like isoform X2</fullName>
    </submittedName>
</protein>
<evidence type="ECO:0000256" key="1">
    <source>
        <dbReference type="ARBA" id="ARBA00000452"/>
    </source>
</evidence>
<name>A0A8B7BT49_PHODC</name>
<dbReference type="PANTHER" id="PTHR23309:SF35">
    <property type="match status" value="1"/>
</dbReference>
<dbReference type="Gene3D" id="3.90.226.10">
    <property type="entry name" value="2-enoyl-CoA Hydratase, Chain A, domain 1"/>
    <property type="match status" value="1"/>
</dbReference>
<dbReference type="GO" id="GO:0003857">
    <property type="term" value="F:(3S)-3-hydroxyacyl-CoA dehydrogenase (NAD+) activity"/>
    <property type="evidence" value="ECO:0007669"/>
    <property type="project" value="TreeGrafter"/>
</dbReference>
<evidence type="ECO:0000256" key="18">
    <source>
        <dbReference type="SAM" id="Phobius"/>
    </source>
</evidence>
<gene>
    <name evidence="22" type="primary">LOC103703626</name>
</gene>
<keyword evidence="21" id="KW-1185">Reference proteome</keyword>
<dbReference type="InterPro" id="IPR001753">
    <property type="entry name" value="Enoyl-CoA_hydra/iso"/>
</dbReference>
<dbReference type="UniPathway" id="UPA00659"/>
<keyword evidence="10" id="KW-0443">Lipid metabolism</keyword>
<keyword evidence="7" id="KW-0276">Fatty acid metabolism</keyword>
<keyword evidence="13" id="KW-0456">Lyase</keyword>
<evidence type="ECO:0000256" key="14">
    <source>
        <dbReference type="ARBA" id="ARBA00023268"/>
    </source>
</evidence>
<evidence type="ECO:0000256" key="13">
    <source>
        <dbReference type="ARBA" id="ARBA00023239"/>
    </source>
</evidence>
<feature type="domain" description="3-hydroxyacyl-CoA dehydrogenase C-terminal" evidence="19">
    <location>
        <begin position="460"/>
        <end position="553"/>
    </location>
</feature>
<evidence type="ECO:0000256" key="10">
    <source>
        <dbReference type="ARBA" id="ARBA00023098"/>
    </source>
</evidence>
<evidence type="ECO:0000256" key="11">
    <source>
        <dbReference type="ARBA" id="ARBA00023140"/>
    </source>
</evidence>
<keyword evidence="18" id="KW-0812">Transmembrane</keyword>
<dbReference type="SUPFAM" id="SSF51735">
    <property type="entry name" value="NAD(P)-binding Rossmann-fold domains"/>
    <property type="match status" value="1"/>
</dbReference>
<evidence type="ECO:0000256" key="12">
    <source>
        <dbReference type="ARBA" id="ARBA00023235"/>
    </source>
</evidence>
<evidence type="ECO:0000256" key="6">
    <source>
        <dbReference type="ARBA" id="ARBA00008750"/>
    </source>
</evidence>
<evidence type="ECO:0000256" key="15">
    <source>
        <dbReference type="ARBA" id="ARBA00023701"/>
    </source>
</evidence>
<comment type="similarity">
    <text evidence="6">In the N-terminal section; belongs to the enoyl-CoA hydratase/isomerase family.</text>
</comment>
<reference evidence="22" key="1">
    <citation type="submission" date="2025-08" db="UniProtKB">
        <authorList>
            <consortium name="RefSeq"/>
        </authorList>
    </citation>
    <scope>IDENTIFICATION</scope>
    <source>
        <tissue evidence="22">Young leaves</tissue>
    </source>
</reference>
<dbReference type="RefSeq" id="XP_008784761.2">
    <property type="nucleotide sequence ID" value="XM_008786539.4"/>
</dbReference>
<dbReference type="Gene3D" id="1.10.1040.50">
    <property type="match status" value="1"/>
</dbReference>
<dbReference type="AlphaFoldDB" id="A0A8B7BT49"/>
<dbReference type="InterPro" id="IPR006108">
    <property type="entry name" value="3HC_DH_C"/>
</dbReference>
<dbReference type="FunFam" id="3.40.50.720:FF:000009">
    <property type="entry name" value="Fatty oxidation complex, alpha subunit"/>
    <property type="match status" value="1"/>
</dbReference>
<dbReference type="GO" id="GO:0005777">
    <property type="term" value="C:peroxisome"/>
    <property type="evidence" value="ECO:0007669"/>
    <property type="project" value="UniProtKB-SubCell"/>
</dbReference>
<sequence length="690" mass="75505">MGRGRTEMEVGADGVAVITIVNPPVNALSLDVLVSLKENYEEALRRDDVKAIVLTGAGGKFSGGFDISAFQEGKTKQAKVDFSANDFLNDTLEGARKPSVAAIDGLALGGGLEVAMACHGRISTSTAQLGLPELRLGIIPGMGGTQRLPRLVGLSKALEMMLMSKSMNGDEAHALGLVDAIVSPDELVKTARSWALDIVELRRPWIKSLYRTDKLEPLGMAREILNFARDQAQKQAAKLQHPLICIDVIEEGIVSGPLAGLWKVPGITDIGLTPRRIRKVAIVGGGLMGSGIATALILSNYLVILKEVNENFLQSGIGKVKANLQGYVKKRKMTQEECGKALSLLIGVLDYEHFKDVDMVIEAVIENVSLKQQIFADLEKYCPPHCILASNTSTIDLNSIGEKTMSQDRIVGAHFFSPAHVMPLLEIVYTRTTSPQVVVDLLGVARKIHKTPIVVGNCTGFAVNRMFFPYSQAAALLVDHGLDVYQIDRVITKFGMPMGPFRLADLVGFKVAVATGTQYLQSFPERCYRSMLIPIMLQDKRIGESSRKGFYVYDEKWKASPDPDIKKYIEKSRSISAVTQGPKVIELADKDIIEMIFFPVVNEACRVLDEGIASKSSDLDIASIMGMGFPSYRGGTMFWADSLGANYVFSRLEEWSKMYGDFFKPCAYLKERATRGIPLSAQVNQAKSRL</sequence>
<dbReference type="InterPro" id="IPR006176">
    <property type="entry name" value="3-OHacyl-CoA_DH_NAD-bd"/>
</dbReference>
<comment type="catalytic activity">
    <reaction evidence="17">
        <text>a 4-saturated-(3S)-3-hydroxyacyl-CoA = a (3E)-enoyl-CoA + H2O</text>
        <dbReference type="Rhea" id="RHEA:20724"/>
        <dbReference type="ChEBI" id="CHEBI:15377"/>
        <dbReference type="ChEBI" id="CHEBI:58521"/>
        <dbReference type="ChEBI" id="CHEBI:137480"/>
        <dbReference type="EC" id="4.2.1.17"/>
    </reaction>
</comment>
<keyword evidence="14" id="KW-0511">Multifunctional enzyme</keyword>
<dbReference type="InterPro" id="IPR036291">
    <property type="entry name" value="NAD(P)-bd_dom_sf"/>
</dbReference>
<dbReference type="PROSITE" id="PS00067">
    <property type="entry name" value="3HCDH"/>
    <property type="match status" value="1"/>
</dbReference>
<evidence type="ECO:0000313" key="22">
    <source>
        <dbReference type="RefSeq" id="XP_008784761.2"/>
    </source>
</evidence>
<dbReference type="InterPro" id="IPR008927">
    <property type="entry name" value="6-PGluconate_DH-like_C_sf"/>
</dbReference>
<dbReference type="Pfam" id="PF00378">
    <property type="entry name" value="ECH_1"/>
    <property type="match status" value="1"/>
</dbReference>
<dbReference type="PANTHER" id="PTHR23309">
    <property type="entry name" value="3-HYDROXYACYL-COA DEHYROGENASE"/>
    <property type="match status" value="1"/>
</dbReference>
<dbReference type="GO" id="GO:0070403">
    <property type="term" value="F:NAD+ binding"/>
    <property type="evidence" value="ECO:0007669"/>
    <property type="project" value="InterPro"/>
</dbReference>
<dbReference type="SUPFAM" id="SSF48179">
    <property type="entry name" value="6-phosphogluconate dehydrogenase C-terminal domain-like"/>
    <property type="match status" value="2"/>
</dbReference>
<dbReference type="FunFam" id="1.10.1040.50:FF:000004">
    <property type="entry name" value="Peroxisomal fatty acid beta-oxidation multifunctional protein"/>
    <property type="match status" value="1"/>
</dbReference>